<dbReference type="InterPro" id="IPR052340">
    <property type="entry name" value="RNase_Y/CdgJ"/>
</dbReference>
<dbReference type="OrthoDB" id="6112364at2"/>
<gene>
    <name evidence="2" type="ORF">OLMES_2137</name>
</gene>
<dbReference type="Gene3D" id="1.10.3210.10">
    <property type="entry name" value="Hypothetical protein af1432"/>
    <property type="match status" value="1"/>
</dbReference>
<dbReference type="PANTHER" id="PTHR33525">
    <property type="match status" value="1"/>
</dbReference>
<organism evidence="2 3">
    <name type="scientific">Oleiphilus messinensis</name>
    <dbReference type="NCBI Taxonomy" id="141451"/>
    <lineage>
        <taxon>Bacteria</taxon>
        <taxon>Pseudomonadati</taxon>
        <taxon>Pseudomonadota</taxon>
        <taxon>Gammaproteobacteria</taxon>
        <taxon>Oceanospirillales</taxon>
        <taxon>Oleiphilaceae</taxon>
        <taxon>Oleiphilus</taxon>
    </lineage>
</organism>
<reference evidence="2 3" key="1">
    <citation type="submission" date="2017-05" db="EMBL/GenBank/DDBJ databases">
        <title>Genomic insights into alkan degradation activity of Oleiphilus messinensis.</title>
        <authorList>
            <person name="Kozyavkin S.A."/>
            <person name="Slesarev A.I."/>
            <person name="Golyshin P.N."/>
            <person name="Korzhenkov A."/>
            <person name="Golyshina O.N."/>
            <person name="Toshchakov S.V."/>
        </authorList>
    </citation>
    <scope>NUCLEOTIDE SEQUENCE [LARGE SCALE GENOMIC DNA]</scope>
    <source>
        <strain evidence="2 3">ME102</strain>
    </source>
</reference>
<evidence type="ECO:0000259" key="1">
    <source>
        <dbReference type="PROSITE" id="PS51833"/>
    </source>
</evidence>
<dbReference type="PROSITE" id="PS51833">
    <property type="entry name" value="HDOD"/>
    <property type="match status" value="1"/>
</dbReference>
<feature type="domain" description="HDOD" evidence="1">
    <location>
        <begin position="14"/>
        <end position="207"/>
    </location>
</feature>
<evidence type="ECO:0000313" key="2">
    <source>
        <dbReference type="EMBL" id="ARU56210.1"/>
    </source>
</evidence>
<dbReference type="InterPro" id="IPR013976">
    <property type="entry name" value="HDOD"/>
</dbReference>
<evidence type="ECO:0000313" key="3">
    <source>
        <dbReference type="Proteomes" id="UP000196027"/>
    </source>
</evidence>
<protein>
    <submittedName>
        <fullName evidence="2">Signal transduction phosphohydrolase</fullName>
    </submittedName>
</protein>
<dbReference type="PANTHER" id="PTHR33525:SF3">
    <property type="entry name" value="RIBONUCLEASE Y"/>
    <property type="match status" value="1"/>
</dbReference>
<dbReference type="GO" id="GO:0016787">
    <property type="term" value="F:hydrolase activity"/>
    <property type="evidence" value="ECO:0007669"/>
    <property type="project" value="UniProtKB-KW"/>
</dbReference>
<dbReference type="RefSeq" id="WP_087461229.1">
    <property type="nucleotide sequence ID" value="NZ_CP021425.1"/>
</dbReference>
<keyword evidence="2" id="KW-0378">Hydrolase</keyword>
<accession>A0A1Y0I7K1</accession>
<dbReference type="SUPFAM" id="SSF109604">
    <property type="entry name" value="HD-domain/PDEase-like"/>
    <property type="match status" value="1"/>
</dbReference>
<name>A0A1Y0I7K1_9GAMM</name>
<dbReference type="AlphaFoldDB" id="A0A1Y0I7K1"/>
<dbReference type="EMBL" id="CP021425">
    <property type="protein sequence ID" value="ARU56210.1"/>
    <property type="molecule type" value="Genomic_DNA"/>
</dbReference>
<keyword evidence="3" id="KW-1185">Reference proteome</keyword>
<sequence length="282" mass="31547">MANIEDLANKGKDLFSLPDTTLRLQELLYDESSSLTDIADVVSIDPALTSRLLKIANSALYNFASKVDTISRAVSIIGSDALFNLALANSAVDSFKNIDKNVIDVERFWRESVDCALVTKELGVQIQFRDRERLFVLGLLQNIGELICVQFAPEQARASAERDSGKLPWALQQEHFGFTYNQLSAQLLRRWQLPPELYNAIEFAHEPEKSSFMVDASLLNIGMRTAHAISDPESLPLKELVSEQLMTRLELDYDNINNAVQYANLEAINILHILSPSSSAIF</sequence>
<proteinExistence type="predicted"/>
<dbReference type="KEGG" id="ome:OLMES_2137"/>
<dbReference type="Proteomes" id="UP000196027">
    <property type="component" value="Chromosome"/>
</dbReference>
<dbReference type="Pfam" id="PF08668">
    <property type="entry name" value="HDOD"/>
    <property type="match status" value="1"/>
</dbReference>